<dbReference type="Proteomes" id="UP000094527">
    <property type="component" value="Unassembled WGS sequence"/>
</dbReference>
<evidence type="ECO:0000256" key="5">
    <source>
        <dbReference type="ARBA" id="ARBA00023242"/>
    </source>
</evidence>
<evidence type="ECO:0000256" key="4">
    <source>
        <dbReference type="ARBA" id="ARBA00022835"/>
    </source>
</evidence>
<organism evidence="8 9">
    <name type="scientific">Orchesella cincta</name>
    <name type="common">Springtail</name>
    <name type="synonym">Podura cincta</name>
    <dbReference type="NCBI Taxonomy" id="48709"/>
    <lineage>
        <taxon>Eukaryota</taxon>
        <taxon>Metazoa</taxon>
        <taxon>Ecdysozoa</taxon>
        <taxon>Arthropoda</taxon>
        <taxon>Hexapoda</taxon>
        <taxon>Collembola</taxon>
        <taxon>Entomobryomorpha</taxon>
        <taxon>Entomobryoidea</taxon>
        <taxon>Orchesellidae</taxon>
        <taxon>Orchesellinae</taxon>
        <taxon>Orchesella</taxon>
    </lineage>
</organism>
<evidence type="ECO:0000256" key="6">
    <source>
        <dbReference type="SAM" id="MobiDB-lite"/>
    </source>
</evidence>
<comment type="caution">
    <text evidence="8">The sequence shown here is derived from an EMBL/GenBank/DDBJ whole genome shotgun (WGS) entry which is preliminary data.</text>
</comment>
<name>A0A1D2MM99_ORCCI</name>
<evidence type="ECO:0000256" key="2">
    <source>
        <dbReference type="ARBA" id="ARBA00006678"/>
    </source>
</evidence>
<dbReference type="InterPro" id="IPR027408">
    <property type="entry name" value="PNPase/RNase_PH_dom_sf"/>
</dbReference>
<dbReference type="Pfam" id="PF01138">
    <property type="entry name" value="RNase_PH"/>
    <property type="match status" value="1"/>
</dbReference>
<accession>A0A1D2MM99</accession>
<reference evidence="8 9" key="1">
    <citation type="journal article" date="2016" name="Genome Biol. Evol.">
        <title>Gene Family Evolution Reflects Adaptation to Soil Environmental Stressors in the Genome of the Collembolan Orchesella cincta.</title>
        <authorList>
            <person name="Faddeeva-Vakhrusheva A."/>
            <person name="Derks M.F."/>
            <person name="Anvar S.Y."/>
            <person name="Agamennone V."/>
            <person name="Suring W."/>
            <person name="Smit S."/>
            <person name="van Straalen N.M."/>
            <person name="Roelofs D."/>
        </authorList>
    </citation>
    <scope>NUCLEOTIDE SEQUENCE [LARGE SCALE GENOMIC DNA]</scope>
    <source>
        <tissue evidence="8">Mixed pool</tissue>
    </source>
</reference>
<dbReference type="GO" id="GO:0003723">
    <property type="term" value="F:RNA binding"/>
    <property type="evidence" value="ECO:0007669"/>
    <property type="project" value="TreeGrafter"/>
</dbReference>
<dbReference type="InterPro" id="IPR050080">
    <property type="entry name" value="RNase_PH"/>
</dbReference>
<dbReference type="EMBL" id="LJIJ01000887">
    <property type="protein sequence ID" value="ODM93934.1"/>
    <property type="molecule type" value="Genomic_DNA"/>
</dbReference>
<sequence>MESAASEKHEEGEEEQQQDEDETPYCPFFSNSELFAFMTKERFLREEEIAGVDESSFQFVRPMRAKLSILENPHGSVRFWQGLTCVIAAVYGPSDVRMSKELPHRAAVDVLFRPKVTGSGNMSAMLAAGLMDPLMEERAIEQTVVGILESVIHLEDHVQAGFNVILHEIENDGCLVSACVNATVLALLSAGCSLRNVVCAVTLGVSGDSVVVDPCAKQIQDIQKSMGKDACKSNGLLTFVLTNSHGFVPQILHVSCKGRVLPSELKTCYKLVCSGKIVQEVVRFFYLCISKDLKYSEGNGVEKIEEQVEMEPGEVESSSGDEVDEDGE</sequence>
<feature type="domain" description="Exoribonuclease phosphorolytic" evidence="7">
    <location>
        <begin position="60"/>
        <end position="191"/>
    </location>
</feature>
<dbReference type="GO" id="GO:0000177">
    <property type="term" value="C:cytoplasmic exosome (RNase complex)"/>
    <property type="evidence" value="ECO:0007669"/>
    <property type="project" value="TreeGrafter"/>
</dbReference>
<dbReference type="GO" id="GO:0071028">
    <property type="term" value="P:nuclear mRNA surveillance"/>
    <property type="evidence" value="ECO:0007669"/>
    <property type="project" value="TreeGrafter"/>
</dbReference>
<keyword evidence="5" id="KW-0539">Nucleus</keyword>
<feature type="region of interest" description="Disordered" evidence="6">
    <location>
        <begin position="304"/>
        <end position="328"/>
    </location>
</feature>
<dbReference type="AlphaFoldDB" id="A0A1D2MM99"/>
<comment type="subcellular location">
    <subcellularLocation>
        <location evidence="1">Nucleus</location>
    </subcellularLocation>
</comment>
<dbReference type="GO" id="GO:0016075">
    <property type="term" value="P:rRNA catabolic process"/>
    <property type="evidence" value="ECO:0007669"/>
    <property type="project" value="TreeGrafter"/>
</dbReference>
<dbReference type="GO" id="GO:0071051">
    <property type="term" value="P:poly(A)-dependent snoRNA 3'-end processing"/>
    <property type="evidence" value="ECO:0007669"/>
    <property type="project" value="TreeGrafter"/>
</dbReference>
<evidence type="ECO:0000313" key="8">
    <source>
        <dbReference type="EMBL" id="ODM93934.1"/>
    </source>
</evidence>
<proteinExistence type="inferred from homology"/>
<keyword evidence="4" id="KW-0271">Exosome</keyword>
<gene>
    <name evidence="8" type="ORF">Ocin01_12748</name>
</gene>
<evidence type="ECO:0000313" key="9">
    <source>
        <dbReference type="Proteomes" id="UP000094527"/>
    </source>
</evidence>
<evidence type="ECO:0000256" key="3">
    <source>
        <dbReference type="ARBA" id="ARBA00022552"/>
    </source>
</evidence>
<protein>
    <submittedName>
        <fullName evidence="8">Exosome complex component RRP46</fullName>
    </submittedName>
</protein>
<dbReference type="InterPro" id="IPR036345">
    <property type="entry name" value="ExoRNase_PH_dom2_sf"/>
</dbReference>
<feature type="compositionally biased region" description="Acidic residues" evidence="6">
    <location>
        <begin position="307"/>
        <end position="328"/>
    </location>
</feature>
<comment type="similarity">
    <text evidence="2">Belongs to the RNase PH family.</text>
</comment>
<dbReference type="STRING" id="48709.A0A1D2MM99"/>
<keyword evidence="9" id="KW-1185">Reference proteome</keyword>
<feature type="compositionally biased region" description="Basic and acidic residues" evidence="6">
    <location>
        <begin position="1"/>
        <end position="11"/>
    </location>
</feature>
<feature type="compositionally biased region" description="Acidic residues" evidence="6">
    <location>
        <begin position="12"/>
        <end position="23"/>
    </location>
</feature>
<dbReference type="SUPFAM" id="SSF55666">
    <property type="entry name" value="Ribonuclease PH domain 2-like"/>
    <property type="match status" value="1"/>
</dbReference>
<dbReference type="InterPro" id="IPR001247">
    <property type="entry name" value="ExoRNase_PH_dom1"/>
</dbReference>
<dbReference type="GO" id="GO:0034475">
    <property type="term" value="P:U4 snRNA 3'-end processing"/>
    <property type="evidence" value="ECO:0007669"/>
    <property type="project" value="TreeGrafter"/>
</dbReference>
<dbReference type="GO" id="GO:0005730">
    <property type="term" value="C:nucleolus"/>
    <property type="evidence" value="ECO:0007669"/>
    <property type="project" value="TreeGrafter"/>
</dbReference>
<feature type="region of interest" description="Disordered" evidence="6">
    <location>
        <begin position="1"/>
        <end position="25"/>
    </location>
</feature>
<dbReference type="InterPro" id="IPR020568">
    <property type="entry name" value="Ribosomal_Su5_D2-typ_SF"/>
</dbReference>
<dbReference type="GO" id="GO:0006364">
    <property type="term" value="P:rRNA processing"/>
    <property type="evidence" value="ECO:0007669"/>
    <property type="project" value="UniProtKB-KW"/>
</dbReference>
<dbReference type="PANTHER" id="PTHR11953">
    <property type="entry name" value="EXOSOME COMPLEX COMPONENT"/>
    <property type="match status" value="1"/>
</dbReference>
<dbReference type="OrthoDB" id="27298at2759"/>
<dbReference type="SUPFAM" id="SSF54211">
    <property type="entry name" value="Ribosomal protein S5 domain 2-like"/>
    <property type="match status" value="1"/>
</dbReference>
<dbReference type="GO" id="GO:0000176">
    <property type="term" value="C:nuclear exosome (RNase complex)"/>
    <property type="evidence" value="ECO:0007669"/>
    <property type="project" value="TreeGrafter"/>
</dbReference>
<evidence type="ECO:0000259" key="7">
    <source>
        <dbReference type="Pfam" id="PF01138"/>
    </source>
</evidence>
<evidence type="ECO:0000256" key="1">
    <source>
        <dbReference type="ARBA" id="ARBA00004123"/>
    </source>
</evidence>
<keyword evidence="3" id="KW-0698">rRNA processing</keyword>
<dbReference type="Gene3D" id="3.30.230.70">
    <property type="entry name" value="GHMP Kinase, N-terminal domain"/>
    <property type="match status" value="1"/>
</dbReference>
<dbReference type="PANTHER" id="PTHR11953:SF1">
    <property type="entry name" value="EXOSOME COMPLEX COMPONENT RRP46"/>
    <property type="match status" value="1"/>
</dbReference>